<protein>
    <submittedName>
        <fullName evidence="2">Uncharacterized protein</fullName>
    </submittedName>
</protein>
<feature type="transmembrane region" description="Helical" evidence="1">
    <location>
        <begin position="20"/>
        <end position="41"/>
    </location>
</feature>
<comment type="caution">
    <text evidence="2">The sequence shown here is derived from an EMBL/GenBank/DDBJ whole genome shotgun (WGS) entry which is preliminary data.</text>
</comment>
<evidence type="ECO:0000313" key="2">
    <source>
        <dbReference type="EMBL" id="PYF83034.1"/>
    </source>
</evidence>
<reference evidence="2 3" key="1">
    <citation type="submission" date="2018-06" db="EMBL/GenBank/DDBJ databases">
        <title>Genomic Encyclopedia of Type Strains, Phase III (KMG-III): the genomes of soil and plant-associated and newly described type strains.</title>
        <authorList>
            <person name="Whitman W."/>
        </authorList>
    </citation>
    <scope>NUCLEOTIDE SEQUENCE [LARGE SCALE GENOMIC DNA]</scope>
    <source>
        <strain evidence="2 3">CECT 7730</strain>
    </source>
</reference>
<dbReference type="EMBL" id="QKLW01000002">
    <property type="protein sequence ID" value="PYF83034.1"/>
    <property type="molecule type" value="Genomic_DNA"/>
</dbReference>
<accession>A0A318V377</accession>
<proteinExistence type="predicted"/>
<evidence type="ECO:0000313" key="3">
    <source>
        <dbReference type="Proteomes" id="UP000247551"/>
    </source>
</evidence>
<sequence length="51" mass="6068">MGTYKLKYTLIWGMNKIKLLFIFVKKLISILIVLESSKHFLKECKLLLVHM</sequence>
<dbReference type="Proteomes" id="UP000247551">
    <property type="component" value="Unassembled WGS sequence"/>
</dbReference>
<evidence type="ECO:0000256" key="1">
    <source>
        <dbReference type="SAM" id="Phobius"/>
    </source>
</evidence>
<gene>
    <name evidence="2" type="ORF">DFP75_102124</name>
</gene>
<keyword evidence="3" id="KW-1185">Reference proteome</keyword>
<keyword evidence="1" id="KW-0812">Transmembrane</keyword>
<keyword evidence="1" id="KW-0472">Membrane</keyword>
<name>A0A318V377_9GAMM</name>
<dbReference type="AlphaFoldDB" id="A0A318V377"/>
<keyword evidence="1" id="KW-1133">Transmembrane helix</keyword>
<organism evidence="2 3">
    <name type="scientific">Marinomonas alcarazii</name>
    <dbReference type="NCBI Taxonomy" id="491949"/>
    <lineage>
        <taxon>Bacteria</taxon>
        <taxon>Pseudomonadati</taxon>
        <taxon>Pseudomonadota</taxon>
        <taxon>Gammaproteobacteria</taxon>
        <taxon>Oceanospirillales</taxon>
        <taxon>Oceanospirillaceae</taxon>
        <taxon>Marinomonas</taxon>
    </lineage>
</organism>